<evidence type="ECO:0000256" key="4">
    <source>
        <dbReference type="ARBA" id="ARBA00023125"/>
    </source>
</evidence>
<accession>A0A3P3XJ25</accession>
<dbReference type="InterPro" id="IPR009057">
    <property type="entry name" value="Homeodomain-like_sf"/>
</dbReference>
<dbReference type="PROSITE" id="PS50045">
    <property type="entry name" value="SIGMA54_INTERACT_4"/>
    <property type="match status" value="1"/>
</dbReference>
<dbReference type="PROSITE" id="PS00676">
    <property type="entry name" value="SIGMA54_INTERACT_2"/>
    <property type="match status" value="1"/>
</dbReference>
<dbReference type="GO" id="GO:0003677">
    <property type="term" value="F:DNA binding"/>
    <property type="evidence" value="ECO:0007669"/>
    <property type="project" value="UniProtKB-KW"/>
</dbReference>
<evidence type="ECO:0000256" key="1">
    <source>
        <dbReference type="ARBA" id="ARBA00022741"/>
    </source>
</evidence>
<dbReference type="Pfam" id="PF25601">
    <property type="entry name" value="AAA_lid_14"/>
    <property type="match status" value="1"/>
</dbReference>
<gene>
    <name evidence="8" type="ORF">SPIROBIBN47_290039</name>
</gene>
<dbReference type="InterPro" id="IPR002078">
    <property type="entry name" value="Sigma_54_int"/>
</dbReference>
<dbReference type="PANTHER" id="PTHR32071:SF117">
    <property type="entry name" value="PTS-DEPENDENT DIHYDROXYACETONE KINASE OPERON REGULATORY PROTEIN-RELATED"/>
    <property type="match status" value="1"/>
</dbReference>
<dbReference type="Gene3D" id="3.30.450.40">
    <property type="match status" value="1"/>
</dbReference>
<evidence type="ECO:0000256" key="5">
    <source>
        <dbReference type="ARBA" id="ARBA00023159"/>
    </source>
</evidence>
<dbReference type="SUPFAM" id="SSF52540">
    <property type="entry name" value="P-loop containing nucleoside triphosphate hydrolases"/>
    <property type="match status" value="1"/>
</dbReference>
<name>A0A3P3XJ25_9SPIR</name>
<dbReference type="InterPro" id="IPR058031">
    <property type="entry name" value="AAA_lid_NorR"/>
</dbReference>
<dbReference type="AlphaFoldDB" id="A0A3P3XJ25"/>
<dbReference type="Pfam" id="PF00158">
    <property type="entry name" value="Sigma54_activat"/>
    <property type="match status" value="1"/>
</dbReference>
<dbReference type="SMART" id="SM00065">
    <property type="entry name" value="GAF"/>
    <property type="match status" value="1"/>
</dbReference>
<dbReference type="SUPFAM" id="SSF46689">
    <property type="entry name" value="Homeodomain-like"/>
    <property type="match status" value="1"/>
</dbReference>
<dbReference type="Gene3D" id="3.40.50.300">
    <property type="entry name" value="P-loop containing nucleotide triphosphate hydrolases"/>
    <property type="match status" value="1"/>
</dbReference>
<dbReference type="InterPro" id="IPR029016">
    <property type="entry name" value="GAF-like_dom_sf"/>
</dbReference>
<dbReference type="InterPro" id="IPR000641">
    <property type="entry name" value="CbxX/CfxQ"/>
</dbReference>
<dbReference type="PANTHER" id="PTHR32071">
    <property type="entry name" value="TRANSCRIPTIONAL REGULATORY PROTEIN"/>
    <property type="match status" value="1"/>
</dbReference>
<dbReference type="InterPro" id="IPR003018">
    <property type="entry name" value="GAF"/>
</dbReference>
<dbReference type="CDD" id="cd00009">
    <property type="entry name" value="AAA"/>
    <property type="match status" value="1"/>
</dbReference>
<dbReference type="PRINTS" id="PR00819">
    <property type="entry name" value="CBXCFQXSUPER"/>
</dbReference>
<dbReference type="InterPro" id="IPR027417">
    <property type="entry name" value="P-loop_NTPase"/>
</dbReference>
<dbReference type="SMART" id="SM00382">
    <property type="entry name" value="AAA"/>
    <property type="match status" value="1"/>
</dbReference>
<dbReference type="Pfam" id="PF01590">
    <property type="entry name" value="GAF"/>
    <property type="match status" value="1"/>
</dbReference>
<evidence type="ECO:0000256" key="6">
    <source>
        <dbReference type="ARBA" id="ARBA00023163"/>
    </source>
</evidence>
<keyword evidence="6" id="KW-0804">Transcription</keyword>
<dbReference type="InterPro" id="IPR025943">
    <property type="entry name" value="Sigma_54_int_dom_ATP-bd_2"/>
</dbReference>
<dbReference type="InterPro" id="IPR003593">
    <property type="entry name" value="AAA+_ATPase"/>
</dbReference>
<organism evidence="8">
    <name type="scientific">uncultured spirochete</name>
    <dbReference type="NCBI Taxonomy" id="156406"/>
    <lineage>
        <taxon>Bacteria</taxon>
        <taxon>Pseudomonadati</taxon>
        <taxon>Spirochaetota</taxon>
        <taxon>Spirochaetia</taxon>
        <taxon>Spirochaetales</taxon>
        <taxon>environmental samples</taxon>
    </lineage>
</organism>
<dbReference type="GO" id="GO:0005524">
    <property type="term" value="F:ATP binding"/>
    <property type="evidence" value="ECO:0007669"/>
    <property type="project" value="UniProtKB-KW"/>
</dbReference>
<dbReference type="FunFam" id="3.40.50.300:FF:000006">
    <property type="entry name" value="DNA-binding transcriptional regulator NtrC"/>
    <property type="match status" value="1"/>
</dbReference>
<evidence type="ECO:0000313" key="8">
    <source>
        <dbReference type="EMBL" id="SLM13369.1"/>
    </source>
</evidence>
<proteinExistence type="predicted"/>
<dbReference type="GO" id="GO:0006355">
    <property type="term" value="P:regulation of DNA-templated transcription"/>
    <property type="evidence" value="ECO:0007669"/>
    <property type="project" value="InterPro"/>
</dbReference>
<dbReference type="Gene3D" id="1.10.10.60">
    <property type="entry name" value="Homeodomain-like"/>
    <property type="match status" value="1"/>
</dbReference>
<dbReference type="SUPFAM" id="SSF55781">
    <property type="entry name" value="GAF domain-like"/>
    <property type="match status" value="1"/>
</dbReference>
<evidence type="ECO:0000256" key="2">
    <source>
        <dbReference type="ARBA" id="ARBA00022840"/>
    </source>
</evidence>
<feature type="domain" description="Sigma-54 factor interaction" evidence="7">
    <location>
        <begin position="193"/>
        <end position="422"/>
    </location>
</feature>
<reference evidence="8" key="1">
    <citation type="submission" date="2017-02" db="EMBL/GenBank/DDBJ databases">
        <authorList>
            <person name="Regsiter A."/>
            <person name="William W."/>
        </authorList>
    </citation>
    <scope>NUCLEOTIDE SEQUENCE</scope>
    <source>
        <strain evidence="8">Bib</strain>
    </source>
</reference>
<keyword evidence="1" id="KW-0547">Nucleotide-binding</keyword>
<sequence length="532" mass="58658">MSFNNDISLQRRPDAQPLELLSPERTMEIVLEALRELVEYELAVVMRLEAPDRLVVRKAVGPLYTPRLEGYSISLTRRQDIARLLEHKEPKLFGEHEAHIDTYYDILDLPNGHSCLVAPLYIESTLIGLLTLDHRACNRFSPSIVRFISTISKLISVSMVQSDASRSLMEKTRELTEERNRLLDESADAFRDLVGVSAVWRRVLDAVRLVAVADVPVLLTGETGTGKEQVARKIHQLSHRASGPFIAVNCSALVSSLAESELFGHEKGAFSGAVAMRRGRFELADGGTLFLDEIGDLPLELQPKLLRVLQDGKFERVGGEHSVAVDVRIIAATNIDLESAIAAGKFREDLWYRLHVFPIHLPPLRERDEDAALLAEYFVSQIRRRPGFESLALSPSAIERILATEWRGNVRELRNAIERAAILARGGSIFAEHLVPATNAYQARQAQGAYQADSAATSASTAISEPSSMYFPPLDDALRAHIIAALKKSGGKIYGSNGAASLLGMKPTTLQSKMKKLGIRSSSFSAPPDTKP</sequence>
<keyword evidence="4" id="KW-0238">DNA-binding</keyword>
<protein>
    <recommendedName>
        <fullName evidence="7">Sigma-54 factor interaction domain-containing protein</fullName>
    </recommendedName>
</protein>
<dbReference type="PROSITE" id="PS00675">
    <property type="entry name" value="SIGMA54_INTERACT_1"/>
    <property type="match status" value="1"/>
</dbReference>
<evidence type="ECO:0000259" key="7">
    <source>
        <dbReference type="PROSITE" id="PS50045"/>
    </source>
</evidence>
<dbReference type="EMBL" id="FWDM01000022">
    <property type="protein sequence ID" value="SLM13369.1"/>
    <property type="molecule type" value="Genomic_DNA"/>
</dbReference>
<evidence type="ECO:0000256" key="3">
    <source>
        <dbReference type="ARBA" id="ARBA00023015"/>
    </source>
</evidence>
<keyword evidence="2" id="KW-0067">ATP-binding</keyword>
<keyword evidence="3" id="KW-0805">Transcription regulation</keyword>
<keyword evidence="5" id="KW-0010">Activator</keyword>
<dbReference type="Gene3D" id="1.10.8.60">
    <property type="match status" value="1"/>
</dbReference>
<dbReference type="InterPro" id="IPR025662">
    <property type="entry name" value="Sigma_54_int_dom_ATP-bd_1"/>
</dbReference>